<gene>
    <name evidence="1" type="ORF">DW228_14230</name>
</gene>
<organism evidence="1 2">
    <name type="scientific">Bacteroides fragilis</name>
    <dbReference type="NCBI Taxonomy" id="817"/>
    <lineage>
        <taxon>Bacteria</taxon>
        <taxon>Pseudomonadati</taxon>
        <taxon>Bacteroidota</taxon>
        <taxon>Bacteroidia</taxon>
        <taxon>Bacteroidales</taxon>
        <taxon>Bacteroidaceae</taxon>
        <taxon>Bacteroides</taxon>
    </lineage>
</organism>
<dbReference type="EMBL" id="QRJE01000022">
    <property type="protein sequence ID" value="RHH09726.1"/>
    <property type="molecule type" value="Genomic_DNA"/>
</dbReference>
<dbReference type="AlphaFoldDB" id="A0A396BZD8"/>
<comment type="caution">
    <text evidence="1">The sequence shown here is derived from an EMBL/GenBank/DDBJ whole genome shotgun (WGS) entry which is preliminary data.</text>
</comment>
<protein>
    <submittedName>
        <fullName evidence="1">GIY-YIG nuclease family protein</fullName>
    </submittedName>
</protein>
<dbReference type="InterPro" id="IPR025579">
    <property type="entry name" value="DUF4357"/>
</dbReference>
<evidence type="ECO:0000313" key="2">
    <source>
        <dbReference type="Proteomes" id="UP000266644"/>
    </source>
</evidence>
<accession>A0A396BZD8</accession>
<evidence type="ECO:0000313" key="1">
    <source>
        <dbReference type="EMBL" id="RHH09726.1"/>
    </source>
</evidence>
<dbReference type="RefSeq" id="WP_032543208.1">
    <property type="nucleotide sequence ID" value="NZ_CP036539.1"/>
</dbReference>
<proteinExistence type="predicted"/>
<dbReference type="Proteomes" id="UP000266644">
    <property type="component" value="Unassembled WGS sequence"/>
</dbReference>
<sequence length="275" mass="31434">MGKTITTYLIDGDPKGTQYVFISNKICQMFVIPRANLSILNERTDLQTPAFYILLGEDENIKPKAYIGETENFRERVKSHDSKKVFWQKALIFISKDAAMTKADVQYLEHRAIADAKKANVFVLDENKQIPKSPNLPEYQKDSMDEFYDDIKFLTSFIGCNIFEIIEPKDKPIFRIISKKCDAKGFYDTSGFTVLKGSKVSDKSTDSLSWRDKRAKMIEEYTDKKNGVLILKEDVTFSSPSKAADFCLGSSSNGWISWKTENGQTLDSVYRKQLE</sequence>
<name>A0A396BZD8_BACFG</name>
<dbReference type="Pfam" id="PF14267">
    <property type="entry name" value="DUF4357"/>
    <property type="match status" value="1"/>
</dbReference>
<reference evidence="1 2" key="1">
    <citation type="submission" date="2018-08" db="EMBL/GenBank/DDBJ databases">
        <title>A genome reference for cultivated species of the human gut microbiota.</title>
        <authorList>
            <person name="Zou Y."/>
            <person name="Xue W."/>
            <person name="Luo G."/>
        </authorList>
    </citation>
    <scope>NUCLEOTIDE SEQUENCE [LARGE SCALE GENOMIC DNA]</scope>
    <source>
        <strain evidence="1 2">AM18-6</strain>
    </source>
</reference>
<dbReference type="CDD" id="cd10447">
    <property type="entry name" value="GIY-YIG_unchar_2"/>
    <property type="match status" value="1"/>
</dbReference>